<evidence type="ECO:0000313" key="1">
    <source>
        <dbReference type="EMBL" id="TGL70950.1"/>
    </source>
</evidence>
<dbReference type="Gene3D" id="3.30.1330.70">
    <property type="entry name" value="Holliday junction resolvase RusA"/>
    <property type="match status" value="1"/>
</dbReference>
<dbReference type="InterPro" id="IPR008822">
    <property type="entry name" value="Endonuclease_RusA-like"/>
</dbReference>
<dbReference type="Proteomes" id="UP000297352">
    <property type="component" value="Unassembled WGS sequence"/>
</dbReference>
<dbReference type="RefSeq" id="WP_100720808.1">
    <property type="nucleotide sequence ID" value="NZ_RQGI01000034.1"/>
</dbReference>
<keyword evidence="2" id="KW-1185">Reference proteome</keyword>
<gene>
    <name evidence="1" type="ORF">EHQ60_09565</name>
</gene>
<dbReference type="InterPro" id="IPR036614">
    <property type="entry name" value="RusA-like_sf"/>
</dbReference>
<evidence type="ECO:0000313" key="2">
    <source>
        <dbReference type="Proteomes" id="UP000297352"/>
    </source>
</evidence>
<dbReference type="EMBL" id="RQGI01000034">
    <property type="protein sequence ID" value="TGL70950.1"/>
    <property type="molecule type" value="Genomic_DNA"/>
</dbReference>
<protein>
    <submittedName>
        <fullName evidence="1">RusA family crossover junction endodeoxyribonuclease</fullName>
    </submittedName>
</protein>
<dbReference type="SUPFAM" id="SSF103084">
    <property type="entry name" value="Holliday junction resolvase RusA"/>
    <property type="match status" value="1"/>
</dbReference>
<sequence length="134" mass="15036">MLPFEFIIEGTPVSQQTRNRQRLQAWKTEVGNAARRQIPSNFLIISTEIEVTITYYHDGATPDVDNIIKPIQDALIGIIYDDDKQVVETKSRKKSINNSYKIKGVSAVLLSGFASGNDFLHIKISEAQISEVLD</sequence>
<comment type="caution">
    <text evidence="1">The sequence shown here is derived from an EMBL/GenBank/DDBJ whole genome shotgun (WGS) entry which is preliminary data.</text>
</comment>
<proteinExistence type="predicted"/>
<organism evidence="1 2">
    <name type="scientific">Leptospira levettii</name>
    <dbReference type="NCBI Taxonomy" id="2023178"/>
    <lineage>
        <taxon>Bacteria</taxon>
        <taxon>Pseudomonadati</taxon>
        <taxon>Spirochaetota</taxon>
        <taxon>Spirochaetia</taxon>
        <taxon>Leptospirales</taxon>
        <taxon>Leptospiraceae</taxon>
        <taxon>Leptospira</taxon>
    </lineage>
</organism>
<name>A0ABY2MNU1_9LEPT</name>
<dbReference type="Pfam" id="PF05866">
    <property type="entry name" value="RusA"/>
    <property type="match status" value="1"/>
</dbReference>
<accession>A0ABY2MNU1</accession>
<reference evidence="2" key="1">
    <citation type="journal article" date="2019" name="PLoS Negl. Trop. Dis.">
        <title>Revisiting the worldwide diversity of Leptospira species in the environment.</title>
        <authorList>
            <person name="Vincent A.T."/>
            <person name="Schiettekatte O."/>
            <person name="Bourhy P."/>
            <person name="Veyrier F.J."/>
            <person name="Picardeau M."/>
        </authorList>
    </citation>
    <scope>NUCLEOTIDE SEQUENCE [LARGE SCALE GENOMIC DNA]</scope>
    <source>
        <strain evidence="2">201702449</strain>
    </source>
</reference>